<keyword evidence="1" id="KW-1133">Transmembrane helix</keyword>
<feature type="transmembrane region" description="Helical" evidence="1">
    <location>
        <begin position="20"/>
        <end position="40"/>
    </location>
</feature>
<accession>A0A975ATF0</accession>
<keyword evidence="3" id="KW-1185">Reference proteome</keyword>
<dbReference type="Proteomes" id="UP000639274">
    <property type="component" value="Chromosome"/>
</dbReference>
<evidence type="ECO:0000256" key="1">
    <source>
        <dbReference type="SAM" id="Phobius"/>
    </source>
</evidence>
<keyword evidence="1" id="KW-0812">Transmembrane</keyword>
<dbReference type="Gene3D" id="1.25.10.10">
    <property type="entry name" value="Leucine-rich Repeat Variant"/>
    <property type="match status" value="2"/>
</dbReference>
<reference evidence="2 3" key="1">
    <citation type="submission" date="2021-03" db="EMBL/GenBank/DDBJ databases">
        <title>Lysobacter sp. nov. isolated from soil of gangwondo yeongwol, south Korea.</title>
        <authorList>
            <person name="Kim K.R."/>
            <person name="Kim K.H."/>
            <person name="Jeon C.O."/>
        </authorList>
    </citation>
    <scope>NUCLEOTIDE SEQUENCE [LARGE SCALE GENOMIC DNA]</scope>
    <source>
        <strain evidence="2 3">R19</strain>
    </source>
</reference>
<dbReference type="RefSeq" id="WP_200615022.1">
    <property type="nucleotide sequence ID" value="NZ_CP071518.1"/>
</dbReference>
<dbReference type="PANTHER" id="PTHR12697">
    <property type="entry name" value="PBS LYASE HEAT-LIKE PROTEIN"/>
    <property type="match status" value="1"/>
</dbReference>
<protein>
    <submittedName>
        <fullName evidence="2">HEAT repeat domain-containing protein</fullName>
    </submittedName>
</protein>
<dbReference type="InterPro" id="IPR004155">
    <property type="entry name" value="PBS_lyase_HEAT"/>
</dbReference>
<dbReference type="InterPro" id="IPR011989">
    <property type="entry name" value="ARM-like"/>
</dbReference>
<dbReference type="InterPro" id="IPR016024">
    <property type="entry name" value="ARM-type_fold"/>
</dbReference>
<dbReference type="SMART" id="SM00567">
    <property type="entry name" value="EZ_HEAT"/>
    <property type="match status" value="3"/>
</dbReference>
<evidence type="ECO:0000313" key="2">
    <source>
        <dbReference type="EMBL" id="QSX79044.1"/>
    </source>
</evidence>
<evidence type="ECO:0000313" key="3">
    <source>
        <dbReference type="Proteomes" id="UP000639274"/>
    </source>
</evidence>
<dbReference type="GO" id="GO:0016491">
    <property type="term" value="F:oxidoreductase activity"/>
    <property type="evidence" value="ECO:0007669"/>
    <property type="project" value="TreeGrafter"/>
</dbReference>
<gene>
    <name evidence="2" type="ORF">I8J32_003820</name>
</gene>
<organism evidence="2 3">
    <name type="scientific">Agrilutibacter solisilvae</name>
    <dbReference type="NCBI Taxonomy" id="2763317"/>
    <lineage>
        <taxon>Bacteria</taxon>
        <taxon>Pseudomonadati</taxon>
        <taxon>Pseudomonadota</taxon>
        <taxon>Gammaproteobacteria</taxon>
        <taxon>Lysobacterales</taxon>
        <taxon>Lysobacteraceae</taxon>
        <taxon>Agrilutibacter</taxon>
    </lineage>
</organism>
<name>A0A975ATF0_9GAMM</name>
<dbReference type="KEGG" id="lsf:I8J32_003820"/>
<dbReference type="Pfam" id="PF13646">
    <property type="entry name" value="HEAT_2"/>
    <property type="match status" value="1"/>
</dbReference>
<dbReference type="AlphaFoldDB" id="A0A975ATF0"/>
<sequence>MDLTPPAILGSADPGLVLAWWLGAGVLVLALTMLAATLALRRIVDARERNRERAAMQWRRILLDHAEGLPSTIPALVPRDLAGFIEAWNSAHQSVSDPSNPGLQRVAREVGLDRYLYAAIDHGHPDERVMAIVALGFLRGRAHFERLAGYLNDRSTLVSLSAARALMQIDPGRAVHMLVPHIVARQDWPQAGVAQMLHESSPGPAARDIVSRELGSATMQATAHVAPRLLRCLSELDPAQAAPVVRHILDQQPDDRLVSTCLQVIADPDALDLVRSLLSHPRWHVRMHAAATLGRIGRADDEALLAPLLADGQWWVRYRAALAISRLPEMDPEGMQRVRDAQTDRFARDVLDHVIAERHMEVDS</sequence>
<dbReference type="SUPFAM" id="SSF48371">
    <property type="entry name" value="ARM repeat"/>
    <property type="match status" value="1"/>
</dbReference>
<proteinExistence type="predicted"/>
<dbReference type="PANTHER" id="PTHR12697:SF5">
    <property type="entry name" value="DEOXYHYPUSINE HYDROXYLASE"/>
    <property type="match status" value="1"/>
</dbReference>
<dbReference type="EMBL" id="CP071518">
    <property type="protein sequence ID" value="QSX79044.1"/>
    <property type="molecule type" value="Genomic_DNA"/>
</dbReference>
<keyword evidence="1" id="KW-0472">Membrane</keyword>